<name>A0AAD5CX32_AMBAR</name>
<feature type="non-terminal residue" evidence="1">
    <location>
        <position position="123"/>
    </location>
</feature>
<evidence type="ECO:0000313" key="2">
    <source>
        <dbReference type="Proteomes" id="UP001206925"/>
    </source>
</evidence>
<reference evidence="1" key="1">
    <citation type="submission" date="2022-06" db="EMBL/GenBank/DDBJ databases">
        <title>Uncovering the hologenomic basis of an extraordinary plant invasion.</title>
        <authorList>
            <person name="Bieker V.C."/>
            <person name="Martin M.D."/>
            <person name="Gilbert T."/>
            <person name="Hodgins K."/>
            <person name="Battlay P."/>
            <person name="Petersen B."/>
            <person name="Wilson J."/>
        </authorList>
    </citation>
    <scope>NUCLEOTIDE SEQUENCE</scope>
    <source>
        <strain evidence="1">AA19_3_7</strain>
        <tissue evidence="1">Leaf</tissue>
    </source>
</reference>
<comment type="caution">
    <text evidence="1">The sequence shown here is derived from an EMBL/GenBank/DDBJ whole genome shotgun (WGS) entry which is preliminary data.</text>
</comment>
<sequence length="123" mass="14055">LRLAGPAVDLDGATRRVEAALQGWGVSAYLVKRAWCSHSSEVEHRFSEQDLKVTLSRTEYVETCIFIWLAHDTMLGLNDSIYATGLLRISRSPVWALKELRWKFSFTYSPQEDSCICGEWVEK</sequence>
<accession>A0AAD5CX32</accession>
<dbReference type="EMBL" id="JAMZMK010006619">
    <property type="protein sequence ID" value="KAI7747980.1"/>
    <property type="molecule type" value="Genomic_DNA"/>
</dbReference>
<keyword evidence="2" id="KW-1185">Reference proteome</keyword>
<feature type="non-terminal residue" evidence="1">
    <location>
        <position position="1"/>
    </location>
</feature>
<organism evidence="1 2">
    <name type="scientific">Ambrosia artemisiifolia</name>
    <name type="common">Common ragweed</name>
    <dbReference type="NCBI Taxonomy" id="4212"/>
    <lineage>
        <taxon>Eukaryota</taxon>
        <taxon>Viridiplantae</taxon>
        <taxon>Streptophyta</taxon>
        <taxon>Embryophyta</taxon>
        <taxon>Tracheophyta</taxon>
        <taxon>Spermatophyta</taxon>
        <taxon>Magnoliopsida</taxon>
        <taxon>eudicotyledons</taxon>
        <taxon>Gunneridae</taxon>
        <taxon>Pentapetalae</taxon>
        <taxon>asterids</taxon>
        <taxon>campanulids</taxon>
        <taxon>Asterales</taxon>
        <taxon>Asteraceae</taxon>
        <taxon>Asteroideae</taxon>
        <taxon>Heliantheae alliance</taxon>
        <taxon>Heliantheae</taxon>
        <taxon>Ambrosia</taxon>
    </lineage>
</organism>
<evidence type="ECO:0000313" key="1">
    <source>
        <dbReference type="EMBL" id="KAI7747980.1"/>
    </source>
</evidence>
<dbReference type="Proteomes" id="UP001206925">
    <property type="component" value="Unassembled WGS sequence"/>
</dbReference>
<dbReference type="AlphaFoldDB" id="A0AAD5CX32"/>
<gene>
    <name evidence="1" type="ORF">M8C21_027904</name>
</gene>
<proteinExistence type="predicted"/>
<protein>
    <submittedName>
        <fullName evidence="1">Uncharacterized protein</fullName>
    </submittedName>
</protein>